<dbReference type="RefSeq" id="XP_025464100.1">
    <property type="nucleotide sequence ID" value="XM_025606137.1"/>
</dbReference>
<sequence>MAHIRTSILLLIFISLVTLSIGSESSPVNSPTSVPRVGPWPLSLSAQSQYKSFQRTKSSVPYTQKQSFLIQSSVATLRYSPSDSIPGSPSILVPPPSSTPISFTSIQPQDQSPSPASSPALGTTLVGLSGHSITPAAVWTSGTISGLGSSGRPDASGTVHLTTTVSPNIKSSTSQEPTAFTSSESETTTLAIITAYTVDASTVSVSGTVTTNTHTRTGDSSHATAIVPLLVGCWFCPSIHEGILLWGMSLPGIYPPPVKPPLPAWPTITIGENLIPTPDPSSDTDDKTTASSSTSSSTHSSMESPSTTETATQSTSFSSQSTETLSTATSTASDSCDASPSSKRPYSGQPLSRRTELTVELDDPLGTALSYLGVEGLQSASLFVSNKQEGTRQKRIINTWAMGVGGTYELPRGGVTIEGVHLTGKIPWMIRWDKDPVKGVHVNGVWGKGPGRVKVAYKFHPDENGGDSIGWSALVDNVTKLNTATKIKPWGQRTLEEQRTLTVSFKDGGNEADAVQAIIRVWSTLITTGSSVLVSTRMKVTYQGSIFVTMS</sequence>
<feature type="region of interest" description="Disordered" evidence="1">
    <location>
        <begin position="147"/>
        <end position="183"/>
    </location>
</feature>
<comment type="caution">
    <text evidence="3">The sequence shown here is derived from an EMBL/GenBank/DDBJ whole genome shotgun (WGS) entry which is preliminary data.</text>
</comment>
<dbReference type="Proteomes" id="UP000246702">
    <property type="component" value="Unassembled WGS sequence"/>
</dbReference>
<dbReference type="EMBL" id="MSFK01000028">
    <property type="protein sequence ID" value="PWY76103.1"/>
    <property type="molecule type" value="Genomic_DNA"/>
</dbReference>
<feature type="compositionally biased region" description="Low complexity" evidence="1">
    <location>
        <begin position="99"/>
        <end position="120"/>
    </location>
</feature>
<proteinExistence type="predicted"/>
<reference evidence="3 4" key="1">
    <citation type="submission" date="2016-12" db="EMBL/GenBank/DDBJ databases">
        <title>The genomes of Aspergillus section Nigri reveals drivers in fungal speciation.</title>
        <authorList>
            <consortium name="DOE Joint Genome Institute"/>
            <person name="Vesth T.C."/>
            <person name="Nybo J."/>
            <person name="Theobald S."/>
            <person name="Brandl J."/>
            <person name="Frisvad J.C."/>
            <person name="Nielsen K.F."/>
            <person name="Lyhne E.K."/>
            <person name="Kogle M.E."/>
            <person name="Kuo A."/>
            <person name="Riley R."/>
            <person name="Clum A."/>
            <person name="Nolan M."/>
            <person name="Lipzen A."/>
            <person name="Salamov A."/>
            <person name="Henrissat B."/>
            <person name="Wiebenga A."/>
            <person name="De Vries R.P."/>
            <person name="Grigoriev I.V."/>
            <person name="Mortensen U.H."/>
            <person name="Andersen M.R."/>
            <person name="Baker S.E."/>
        </authorList>
    </citation>
    <scope>NUCLEOTIDE SEQUENCE [LARGE SCALE GENOMIC DNA]</scope>
    <source>
        <strain evidence="3 4">CBS 115572</strain>
    </source>
</reference>
<organism evidence="3 4">
    <name type="scientific">Aspergillus sclerotioniger CBS 115572</name>
    <dbReference type="NCBI Taxonomy" id="1450535"/>
    <lineage>
        <taxon>Eukaryota</taxon>
        <taxon>Fungi</taxon>
        <taxon>Dikarya</taxon>
        <taxon>Ascomycota</taxon>
        <taxon>Pezizomycotina</taxon>
        <taxon>Eurotiomycetes</taxon>
        <taxon>Eurotiomycetidae</taxon>
        <taxon>Eurotiales</taxon>
        <taxon>Aspergillaceae</taxon>
        <taxon>Aspergillus</taxon>
        <taxon>Aspergillus subgen. Circumdati</taxon>
    </lineage>
</organism>
<dbReference type="AlphaFoldDB" id="A0A317VP22"/>
<evidence type="ECO:0000256" key="1">
    <source>
        <dbReference type="SAM" id="MobiDB-lite"/>
    </source>
</evidence>
<keyword evidence="4" id="KW-1185">Reference proteome</keyword>
<accession>A0A317VP22</accession>
<evidence type="ECO:0000313" key="3">
    <source>
        <dbReference type="EMBL" id="PWY76103.1"/>
    </source>
</evidence>
<feature type="compositionally biased region" description="Polar residues" evidence="1">
    <location>
        <begin position="159"/>
        <end position="175"/>
    </location>
</feature>
<dbReference type="GeneID" id="37108280"/>
<feature type="chain" id="PRO_5016371327" evidence="2">
    <location>
        <begin position="23"/>
        <end position="551"/>
    </location>
</feature>
<protein>
    <submittedName>
        <fullName evidence="3">Uncharacterized protein</fullName>
    </submittedName>
</protein>
<name>A0A317VP22_9EURO</name>
<evidence type="ECO:0000313" key="4">
    <source>
        <dbReference type="Proteomes" id="UP000246702"/>
    </source>
</evidence>
<evidence type="ECO:0000256" key="2">
    <source>
        <dbReference type="SAM" id="SignalP"/>
    </source>
</evidence>
<feature type="region of interest" description="Disordered" evidence="1">
    <location>
        <begin position="85"/>
        <end position="123"/>
    </location>
</feature>
<keyword evidence="2" id="KW-0732">Signal</keyword>
<dbReference type="OrthoDB" id="5416832at2759"/>
<feature type="signal peptide" evidence="2">
    <location>
        <begin position="1"/>
        <end position="22"/>
    </location>
</feature>
<feature type="region of interest" description="Disordered" evidence="1">
    <location>
        <begin position="269"/>
        <end position="355"/>
    </location>
</feature>
<gene>
    <name evidence="3" type="ORF">BO94DRAFT_208855</name>
</gene>
<feature type="compositionally biased region" description="Low complexity" evidence="1">
    <location>
        <begin position="289"/>
        <end position="342"/>
    </location>
</feature>